<feature type="compositionally biased region" description="Low complexity" evidence="7">
    <location>
        <begin position="18"/>
        <end position="33"/>
    </location>
</feature>
<feature type="transmembrane region" description="Helical" evidence="8">
    <location>
        <begin position="42"/>
        <end position="63"/>
    </location>
</feature>
<keyword evidence="4 8" id="KW-0812">Transmembrane</keyword>
<evidence type="ECO:0000259" key="9">
    <source>
        <dbReference type="Pfam" id="PF02397"/>
    </source>
</evidence>
<keyword evidence="6 8" id="KW-0472">Membrane</keyword>
<dbReference type="EMBL" id="MSKJ01000035">
    <property type="protein sequence ID" value="OLO43074.1"/>
    <property type="molecule type" value="Genomic_DNA"/>
</dbReference>
<evidence type="ECO:0000256" key="6">
    <source>
        <dbReference type="ARBA" id="ARBA00023136"/>
    </source>
</evidence>
<feature type="transmembrane region" description="Helical" evidence="8">
    <location>
        <begin position="69"/>
        <end position="90"/>
    </location>
</feature>
<evidence type="ECO:0000256" key="2">
    <source>
        <dbReference type="ARBA" id="ARBA00006464"/>
    </source>
</evidence>
<sequence>MSSSTLTLPQREQHRRPSTAAADATSPTAAPRSPWARTRRDLVIWLVLSDLFAVAAPFWLALLGGHLPLVWSAAAVGTTMVLVAWFLGALGIDAVEQAGPGTGRFVAAAAVSLPVALLLADLSGVARTTLLATLAAQLLLAVAGRSIESGWLHRRRLEGHALRRTLIVMGSGSQPMLTQLRRHPMDGFLIVGYLSSGQDRAFHSAEPVRSPQHIAQTLHAERIDAVMTVGSVLPEDLVTLMRGLENTQVRLVIAPGLQDVVPGRMRALTVTHGWTGLIAVKTRRTRAVGKALFDRLAGAIGLALISPLLAATAIAIRIDSPGPVFYTQTRVGQDGKPFTMWKFRSMYIDSDVRRASVVRAGGDAGNEVMFKDRQDPRITRVGRWIRRLSIDELPQLINVVRGDMSLVGPRPALPVEVAKYDAEALRRLLVKPGLTGLWQISGRSDLSWASTVALDRHYVENRGGALDAKIFAGTLRAVIGGKGAY</sequence>
<evidence type="ECO:0000256" key="1">
    <source>
        <dbReference type="ARBA" id="ARBA00004141"/>
    </source>
</evidence>
<protein>
    <submittedName>
        <fullName evidence="10">Polyprenyl glycosylphosphotransferase</fullName>
    </submittedName>
</protein>
<dbReference type="AlphaFoldDB" id="A0A1Q8V4R6"/>
<reference evidence="10 11" key="1">
    <citation type="submission" date="2016-12" db="EMBL/GenBank/DDBJ databases">
        <title>Genomic Comparison of strains in the 'Actinomyces naeslundii' Group.</title>
        <authorList>
            <person name="Mughal S.R."/>
            <person name="Do T."/>
            <person name="Gilbert S.C."/>
            <person name="Witherden E.A."/>
            <person name="Didelot X."/>
            <person name="Beighton D."/>
        </authorList>
    </citation>
    <scope>NUCLEOTIDE SEQUENCE [LARGE SCALE GENOMIC DNA]</scope>
    <source>
        <strain evidence="10 11">CCUG 33920</strain>
    </source>
</reference>
<dbReference type="GO" id="GO:0016020">
    <property type="term" value="C:membrane"/>
    <property type="evidence" value="ECO:0007669"/>
    <property type="project" value="UniProtKB-SubCell"/>
</dbReference>
<feature type="transmembrane region" description="Helical" evidence="8">
    <location>
        <begin position="126"/>
        <end position="147"/>
    </location>
</feature>
<feature type="region of interest" description="Disordered" evidence="7">
    <location>
        <begin position="1"/>
        <end position="33"/>
    </location>
</feature>
<accession>A0A1Q8V4R6</accession>
<feature type="domain" description="Bacterial sugar transferase" evidence="9">
    <location>
        <begin position="290"/>
        <end position="479"/>
    </location>
</feature>
<feature type="compositionally biased region" description="Polar residues" evidence="7">
    <location>
        <begin position="1"/>
        <end position="10"/>
    </location>
</feature>
<dbReference type="OrthoDB" id="9808602at2"/>
<evidence type="ECO:0000256" key="4">
    <source>
        <dbReference type="ARBA" id="ARBA00022692"/>
    </source>
</evidence>
<dbReference type="PANTHER" id="PTHR30576">
    <property type="entry name" value="COLANIC BIOSYNTHESIS UDP-GLUCOSE LIPID CARRIER TRANSFERASE"/>
    <property type="match status" value="1"/>
</dbReference>
<comment type="caution">
    <text evidence="10">The sequence shown here is derived from an EMBL/GenBank/DDBJ whole genome shotgun (WGS) entry which is preliminary data.</text>
</comment>
<feature type="transmembrane region" description="Helical" evidence="8">
    <location>
        <begin position="292"/>
        <end position="316"/>
    </location>
</feature>
<proteinExistence type="inferred from homology"/>
<dbReference type="PANTHER" id="PTHR30576:SF10">
    <property type="entry name" value="SLL5057 PROTEIN"/>
    <property type="match status" value="1"/>
</dbReference>
<gene>
    <name evidence="10" type="ORF">BKH29_12065</name>
</gene>
<dbReference type="InterPro" id="IPR017475">
    <property type="entry name" value="EPS_sugar_tfrase"/>
</dbReference>
<dbReference type="Proteomes" id="UP000186857">
    <property type="component" value="Unassembled WGS sequence"/>
</dbReference>
<dbReference type="InterPro" id="IPR003362">
    <property type="entry name" value="Bact_transf"/>
</dbReference>
<comment type="subcellular location">
    <subcellularLocation>
        <location evidence="1">Membrane</location>
        <topology evidence="1">Multi-pass membrane protein</topology>
    </subcellularLocation>
</comment>
<comment type="similarity">
    <text evidence="2">Belongs to the bacterial sugar transferase family.</text>
</comment>
<evidence type="ECO:0000256" key="7">
    <source>
        <dbReference type="SAM" id="MobiDB-lite"/>
    </source>
</evidence>
<feature type="transmembrane region" description="Helical" evidence="8">
    <location>
        <begin position="102"/>
        <end position="120"/>
    </location>
</feature>
<dbReference type="RefSeq" id="WP_009398610.1">
    <property type="nucleotide sequence ID" value="NZ_MSKJ01000035.1"/>
</dbReference>
<dbReference type="NCBIfam" id="TIGR03025">
    <property type="entry name" value="EPS_sugtrans"/>
    <property type="match status" value="1"/>
</dbReference>
<evidence type="ECO:0000256" key="8">
    <source>
        <dbReference type="SAM" id="Phobius"/>
    </source>
</evidence>
<evidence type="ECO:0000256" key="3">
    <source>
        <dbReference type="ARBA" id="ARBA00022679"/>
    </source>
</evidence>
<organism evidence="10 11">
    <name type="scientific">Actinomyces oris</name>
    <dbReference type="NCBI Taxonomy" id="544580"/>
    <lineage>
        <taxon>Bacteria</taxon>
        <taxon>Bacillati</taxon>
        <taxon>Actinomycetota</taxon>
        <taxon>Actinomycetes</taxon>
        <taxon>Actinomycetales</taxon>
        <taxon>Actinomycetaceae</taxon>
        <taxon>Actinomyces</taxon>
    </lineage>
</organism>
<keyword evidence="5 8" id="KW-1133">Transmembrane helix</keyword>
<keyword evidence="3 10" id="KW-0808">Transferase</keyword>
<dbReference type="Pfam" id="PF02397">
    <property type="entry name" value="Bac_transf"/>
    <property type="match status" value="1"/>
</dbReference>
<evidence type="ECO:0000313" key="10">
    <source>
        <dbReference type="EMBL" id="OLO43074.1"/>
    </source>
</evidence>
<dbReference type="GO" id="GO:0016780">
    <property type="term" value="F:phosphotransferase activity, for other substituted phosphate groups"/>
    <property type="evidence" value="ECO:0007669"/>
    <property type="project" value="TreeGrafter"/>
</dbReference>
<evidence type="ECO:0000256" key="5">
    <source>
        <dbReference type="ARBA" id="ARBA00022989"/>
    </source>
</evidence>
<name>A0A1Q8V4R6_9ACTO</name>
<evidence type="ECO:0000313" key="11">
    <source>
        <dbReference type="Proteomes" id="UP000186857"/>
    </source>
</evidence>